<feature type="region of interest" description="Disordered" evidence="1">
    <location>
        <begin position="1"/>
        <end position="92"/>
    </location>
</feature>
<evidence type="ECO:0000256" key="1">
    <source>
        <dbReference type="SAM" id="MobiDB-lite"/>
    </source>
</evidence>
<feature type="compositionally biased region" description="Basic residues" evidence="1">
    <location>
        <begin position="1"/>
        <end position="13"/>
    </location>
</feature>
<name>A0A6J4PKK9_9ACTN</name>
<dbReference type="AlphaFoldDB" id="A0A6J4PKK9"/>
<organism evidence="2">
    <name type="scientific">uncultured Rubrobacteraceae bacterium</name>
    <dbReference type="NCBI Taxonomy" id="349277"/>
    <lineage>
        <taxon>Bacteria</taxon>
        <taxon>Bacillati</taxon>
        <taxon>Actinomycetota</taxon>
        <taxon>Rubrobacteria</taxon>
        <taxon>Rubrobacterales</taxon>
        <taxon>Rubrobacteraceae</taxon>
        <taxon>environmental samples</taxon>
    </lineage>
</organism>
<feature type="non-terminal residue" evidence="2">
    <location>
        <position position="105"/>
    </location>
</feature>
<feature type="compositionally biased region" description="Basic residues" evidence="1">
    <location>
        <begin position="26"/>
        <end position="37"/>
    </location>
</feature>
<proteinExistence type="predicted"/>
<accession>A0A6J4PKK9</accession>
<feature type="non-terminal residue" evidence="2">
    <location>
        <position position="1"/>
    </location>
</feature>
<reference evidence="2" key="1">
    <citation type="submission" date="2020-02" db="EMBL/GenBank/DDBJ databases">
        <authorList>
            <person name="Meier V. D."/>
        </authorList>
    </citation>
    <scope>NUCLEOTIDE SEQUENCE</scope>
    <source>
        <strain evidence="2">AVDCRST_MAG03</strain>
    </source>
</reference>
<gene>
    <name evidence="2" type="ORF">AVDCRST_MAG03-2335</name>
</gene>
<protein>
    <submittedName>
        <fullName evidence="2">Uncharacterized protein</fullName>
    </submittedName>
</protein>
<sequence length="105" mass="11966">EPRRREHQHHPRGGARQAHSRERGLPTHRLHARPHQRRPLDRPRRAPQQRGRPGEGSPPLRPAGRRHRGRAGPHPTTGDTASVWPLLEPFSGPVGLVVPRRRLQV</sequence>
<dbReference type="EMBL" id="CADCUT010000145">
    <property type="protein sequence ID" value="CAA9417985.1"/>
    <property type="molecule type" value="Genomic_DNA"/>
</dbReference>
<evidence type="ECO:0000313" key="2">
    <source>
        <dbReference type="EMBL" id="CAA9417985.1"/>
    </source>
</evidence>